<sequence length="263" mass="30648">MPNNDRLNHRGLEQDDKILTTLYQPIFANAHRLGSYTGNCTRVFEIFASKGHTVFPHLRPLAVTNNFVGFEKDFRKTPIRAPLLQKLTLSSFYFPPDPYGVFSESSWFRIKHLTLQDLRLDNFDDIGTLFSYCPNLEHLFLNKGSFSDPSSWTPRPHLAANLKNLTLLEYTADFLLPFLSAVRAPRLTSLHIHTEDECSHRIEDGEKRNQLGLRYFEVLREFLERLDDKSSLKTFMFYGARDVYYTPSFVNQPLDERRQSFSL</sequence>
<dbReference type="Gene3D" id="3.80.10.10">
    <property type="entry name" value="Ribonuclease Inhibitor"/>
    <property type="match status" value="1"/>
</dbReference>
<evidence type="ECO:0000313" key="2">
    <source>
        <dbReference type="Proteomes" id="UP000290288"/>
    </source>
</evidence>
<comment type="caution">
    <text evidence="1">The sequence shown here is derived from an EMBL/GenBank/DDBJ whole genome shotgun (WGS) entry which is preliminary data.</text>
</comment>
<accession>A0A4Q2DI77</accession>
<protein>
    <submittedName>
        <fullName evidence="1">Uncharacterized protein</fullName>
    </submittedName>
</protein>
<dbReference type="OrthoDB" id="10508973at2759"/>
<proteinExistence type="predicted"/>
<dbReference type="EMBL" id="SDEE01000194">
    <property type="protein sequence ID" value="RXW19587.1"/>
    <property type="molecule type" value="Genomic_DNA"/>
</dbReference>
<gene>
    <name evidence="1" type="ORF">EST38_g6271</name>
</gene>
<organism evidence="1 2">
    <name type="scientific">Candolleomyces aberdarensis</name>
    <dbReference type="NCBI Taxonomy" id="2316362"/>
    <lineage>
        <taxon>Eukaryota</taxon>
        <taxon>Fungi</taxon>
        <taxon>Dikarya</taxon>
        <taxon>Basidiomycota</taxon>
        <taxon>Agaricomycotina</taxon>
        <taxon>Agaricomycetes</taxon>
        <taxon>Agaricomycetidae</taxon>
        <taxon>Agaricales</taxon>
        <taxon>Agaricineae</taxon>
        <taxon>Psathyrellaceae</taxon>
        <taxon>Candolleomyces</taxon>
    </lineage>
</organism>
<reference evidence="1 2" key="1">
    <citation type="submission" date="2019-01" db="EMBL/GenBank/DDBJ databases">
        <title>Draft genome sequence of Psathyrella aberdarensis IHI B618.</title>
        <authorList>
            <person name="Buettner E."/>
            <person name="Kellner H."/>
        </authorList>
    </citation>
    <scope>NUCLEOTIDE SEQUENCE [LARGE SCALE GENOMIC DNA]</scope>
    <source>
        <strain evidence="1 2">IHI B618</strain>
    </source>
</reference>
<dbReference type="SUPFAM" id="SSF52047">
    <property type="entry name" value="RNI-like"/>
    <property type="match status" value="1"/>
</dbReference>
<dbReference type="Proteomes" id="UP000290288">
    <property type="component" value="Unassembled WGS sequence"/>
</dbReference>
<dbReference type="AlphaFoldDB" id="A0A4Q2DI77"/>
<keyword evidence="2" id="KW-1185">Reference proteome</keyword>
<dbReference type="InterPro" id="IPR032675">
    <property type="entry name" value="LRR_dom_sf"/>
</dbReference>
<name>A0A4Q2DI77_9AGAR</name>
<evidence type="ECO:0000313" key="1">
    <source>
        <dbReference type="EMBL" id="RXW19587.1"/>
    </source>
</evidence>